<dbReference type="OrthoDB" id="327939at2"/>
<feature type="transmembrane region" description="Helical" evidence="5">
    <location>
        <begin position="100"/>
        <end position="121"/>
    </location>
</feature>
<comment type="caution">
    <text evidence="6">The sequence shown here is derived from an EMBL/GenBank/DDBJ whole genome shotgun (WGS) entry which is preliminary data.</text>
</comment>
<keyword evidence="3 5" id="KW-1133">Transmembrane helix</keyword>
<comment type="subcellular location">
    <subcellularLocation>
        <location evidence="1">Membrane</location>
        <topology evidence="1">Multi-pass membrane protein</topology>
    </subcellularLocation>
</comment>
<evidence type="ECO:0000313" key="7">
    <source>
        <dbReference type="Proteomes" id="UP000216446"/>
    </source>
</evidence>
<evidence type="ECO:0008006" key="8">
    <source>
        <dbReference type="Google" id="ProtNLM"/>
    </source>
</evidence>
<protein>
    <recommendedName>
        <fullName evidence="8">DoxX family protein</fullName>
    </recommendedName>
</protein>
<evidence type="ECO:0000256" key="1">
    <source>
        <dbReference type="ARBA" id="ARBA00004141"/>
    </source>
</evidence>
<dbReference type="GO" id="GO:0016020">
    <property type="term" value="C:membrane"/>
    <property type="evidence" value="ECO:0007669"/>
    <property type="project" value="UniProtKB-SubCell"/>
</dbReference>
<organism evidence="6 7">
    <name type="scientific">Rubricoccus marinus</name>
    <dbReference type="NCBI Taxonomy" id="716817"/>
    <lineage>
        <taxon>Bacteria</taxon>
        <taxon>Pseudomonadati</taxon>
        <taxon>Rhodothermota</taxon>
        <taxon>Rhodothermia</taxon>
        <taxon>Rhodothermales</taxon>
        <taxon>Rubricoccaceae</taxon>
        <taxon>Rubricoccus</taxon>
    </lineage>
</organism>
<evidence type="ECO:0000313" key="6">
    <source>
        <dbReference type="EMBL" id="OZC03337.1"/>
    </source>
</evidence>
<keyword evidence="2 5" id="KW-0812">Transmembrane</keyword>
<dbReference type="PANTHER" id="PTHR36974">
    <property type="entry name" value="MEMBRANE PROTEIN-RELATED"/>
    <property type="match status" value="1"/>
</dbReference>
<dbReference type="EMBL" id="MQWB01000001">
    <property type="protein sequence ID" value="OZC03337.1"/>
    <property type="molecule type" value="Genomic_DNA"/>
</dbReference>
<evidence type="ECO:0000256" key="3">
    <source>
        <dbReference type="ARBA" id="ARBA00022989"/>
    </source>
</evidence>
<dbReference type="PANTHER" id="PTHR36974:SF1">
    <property type="entry name" value="DOXX FAMILY MEMBRANE PROTEIN"/>
    <property type="match status" value="1"/>
</dbReference>
<feature type="transmembrane region" description="Helical" evidence="5">
    <location>
        <begin position="44"/>
        <end position="61"/>
    </location>
</feature>
<evidence type="ECO:0000256" key="4">
    <source>
        <dbReference type="ARBA" id="ARBA00023136"/>
    </source>
</evidence>
<reference evidence="6 7" key="1">
    <citation type="submission" date="2016-11" db="EMBL/GenBank/DDBJ databases">
        <title>Study of marine rhodopsin-containing bacteria.</title>
        <authorList>
            <person name="Yoshizawa S."/>
            <person name="Kumagai Y."/>
            <person name="Kogure K."/>
        </authorList>
    </citation>
    <scope>NUCLEOTIDE SEQUENCE [LARGE SCALE GENOMIC DNA]</scope>
    <source>
        <strain evidence="6 7">SG-29</strain>
    </source>
</reference>
<name>A0A259U0G5_9BACT</name>
<keyword evidence="4 5" id="KW-0472">Membrane</keyword>
<sequence length="125" mass="13380">MSRAQKASLGLLAVGFIGAGVMHFVRPRMFTQIVPPQLPAPQTLVAVSGAAEVLGGVGLLIPRLRKAAGWGLVALLAAVFPANIYMATVAERFASLAPAWVLWARLPLQPLAMLWVWWAAVRGDR</sequence>
<evidence type="ECO:0000256" key="2">
    <source>
        <dbReference type="ARBA" id="ARBA00022692"/>
    </source>
</evidence>
<dbReference type="RefSeq" id="WP_094548584.1">
    <property type="nucleotide sequence ID" value="NZ_MQWB01000001.1"/>
</dbReference>
<dbReference type="Pfam" id="PF13564">
    <property type="entry name" value="DoxX_2"/>
    <property type="match status" value="1"/>
</dbReference>
<dbReference type="Proteomes" id="UP000216446">
    <property type="component" value="Unassembled WGS sequence"/>
</dbReference>
<dbReference type="InterPro" id="IPR032808">
    <property type="entry name" value="DoxX"/>
</dbReference>
<dbReference type="InParanoid" id="A0A259U0G5"/>
<keyword evidence="7" id="KW-1185">Reference proteome</keyword>
<evidence type="ECO:0000256" key="5">
    <source>
        <dbReference type="SAM" id="Phobius"/>
    </source>
</evidence>
<dbReference type="AlphaFoldDB" id="A0A259U0G5"/>
<feature type="transmembrane region" description="Helical" evidence="5">
    <location>
        <begin position="68"/>
        <end position="88"/>
    </location>
</feature>
<feature type="transmembrane region" description="Helical" evidence="5">
    <location>
        <begin position="7"/>
        <end position="24"/>
    </location>
</feature>
<proteinExistence type="predicted"/>
<gene>
    <name evidence="6" type="ORF">BSZ36_10305</name>
</gene>
<accession>A0A259U0G5</accession>